<dbReference type="GO" id="GO:0046819">
    <property type="term" value="P:protein secretion by the type V secretion system"/>
    <property type="evidence" value="ECO:0007669"/>
    <property type="project" value="TreeGrafter"/>
</dbReference>
<dbReference type="Pfam" id="PF03865">
    <property type="entry name" value="ShlB"/>
    <property type="match status" value="1"/>
</dbReference>
<keyword evidence="8" id="KW-1185">Reference proteome</keyword>
<feature type="domain" description="Polypeptide-transport-associated ShlB-type" evidence="5">
    <location>
        <begin position="115"/>
        <end position="164"/>
    </location>
</feature>
<dbReference type="STRING" id="1122938.SAMN05660772_01082"/>
<dbReference type="InterPro" id="IPR013686">
    <property type="entry name" value="Polypept-transport_assoc_ShlB"/>
</dbReference>
<dbReference type="Gene3D" id="2.40.160.50">
    <property type="entry name" value="membrane protein fhac: a member of the omp85/tpsb transporter family"/>
    <property type="match status" value="1"/>
</dbReference>
<dbReference type="AlphaFoldDB" id="A0A1W1V3X5"/>
<dbReference type="Pfam" id="PF17287">
    <property type="entry name" value="POTRA_3"/>
    <property type="match status" value="1"/>
</dbReference>
<dbReference type="GO" id="GO:0098046">
    <property type="term" value="C:type V protein secretion system complex"/>
    <property type="evidence" value="ECO:0007669"/>
    <property type="project" value="TreeGrafter"/>
</dbReference>
<proteinExistence type="predicted"/>
<dbReference type="InterPro" id="IPR035251">
    <property type="entry name" value="ShlB_POTRA"/>
</dbReference>
<dbReference type="PANTHER" id="PTHR34597">
    <property type="entry name" value="SLR1661 PROTEIN"/>
    <property type="match status" value="1"/>
</dbReference>
<protein>
    <submittedName>
        <fullName evidence="7">Hemolysin activation/secretion protein</fullName>
    </submittedName>
</protein>
<keyword evidence="3" id="KW-0998">Cell outer membrane</keyword>
<dbReference type="InterPro" id="IPR051544">
    <property type="entry name" value="TPS_OM_transporter"/>
</dbReference>
<dbReference type="PIRSF" id="PIRSF029745">
    <property type="entry name" value="FhaC"/>
    <property type="match status" value="1"/>
</dbReference>
<dbReference type="PANTHER" id="PTHR34597:SF3">
    <property type="entry name" value="OUTER MEMBRANE TRANSPORTER CDIB"/>
    <property type="match status" value="1"/>
</dbReference>
<dbReference type="Pfam" id="PF08479">
    <property type="entry name" value="POTRA_2"/>
    <property type="match status" value="1"/>
</dbReference>
<keyword evidence="2" id="KW-0812">Transmembrane</keyword>
<keyword evidence="1" id="KW-0472">Membrane</keyword>
<evidence type="ECO:0000313" key="8">
    <source>
        <dbReference type="Proteomes" id="UP000192408"/>
    </source>
</evidence>
<keyword evidence="1" id="KW-1134">Transmembrane beta strand</keyword>
<evidence type="ECO:0000313" key="7">
    <source>
        <dbReference type="EMBL" id="SMB87754.1"/>
    </source>
</evidence>
<dbReference type="InterPro" id="IPR005565">
    <property type="entry name" value="Hemolysn_activator_HlyB_C"/>
</dbReference>
<dbReference type="Proteomes" id="UP000192408">
    <property type="component" value="Unassembled WGS sequence"/>
</dbReference>
<organism evidence="7 8">
    <name type="scientific">Pasteurella testudinis DSM 23072</name>
    <dbReference type="NCBI Taxonomy" id="1122938"/>
    <lineage>
        <taxon>Bacteria</taxon>
        <taxon>Pseudomonadati</taxon>
        <taxon>Pseudomonadota</taxon>
        <taxon>Gammaproteobacteria</taxon>
        <taxon>Pasteurellales</taxon>
        <taxon>Pasteurellaceae</taxon>
        <taxon>Pasteurella</taxon>
    </lineage>
</organism>
<evidence type="ECO:0000256" key="3">
    <source>
        <dbReference type="ARBA" id="ARBA00023237"/>
    </source>
</evidence>
<dbReference type="InterPro" id="IPR027282">
    <property type="entry name" value="TPS"/>
</dbReference>
<feature type="domain" description="ShlB POTRA" evidence="6">
    <location>
        <begin position="165"/>
        <end position="223"/>
    </location>
</feature>
<dbReference type="GO" id="GO:0008320">
    <property type="term" value="F:protein transmembrane transporter activity"/>
    <property type="evidence" value="ECO:0007669"/>
    <property type="project" value="TreeGrafter"/>
</dbReference>
<dbReference type="EMBL" id="FWWV01000035">
    <property type="protein sequence ID" value="SMB87754.1"/>
    <property type="molecule type" value="Genomic_DNA"/>
</dbReference>
<evidence type="ECO:0000256" key="1">
    <source>
        <dbReference type="ARBA" id="ARBA00022452"/>
    </source>
</evidence>
<gene>
    <name evidence="7" type="ORF">SAMN05660772_01082</name>
</gene>
<dbReference type="Gene3D" id="3.10.20.310">
    <property type="entry name" value="membrane protein fhac"/>
    <property type="match status" value="1"/>
</dbReference>
<evidence type="ECO:0000259" key="4">
    <source>
        <dbReference type="Pfam" id="PF03865"/>
    </source>
</evidence>
<evidence type="ECO:0000259" key="6">
    <source>
        <dbReference type="Pfam" id="PF17287"/>
    </source>
</evidence>
<reference evidence="8" key="1">
    <citation type="submission" date="2017-04" db="EMBL/GenBank/DDBJ databases">
        <authorList>
            <person name="Varghese N."/>
            <person name="Submissions S."/>
        </authorList>
    </citation>
    <scope>NUCLEOTIDE SEQUENCE [LARGE SCALE GENOMIC DNA]</scope>
    <source>
        <strain evidence="8">DSM 23072</strain>
    </source>
</reference>
<accession>A0A1W1V3X5</accession>
<name>A0A1W1V3X5_9PAST</name>
<evidence type="ECO:0000259" key="5">
    <source>
        <dbReference type="Pfam" id="PF08479"/>
    </source>
</evidence>
<dbReference type="RefSeq" id="WP_084257629.1">
    <property type="nucleotide sequence ID" value="NZ_FWWV01000035.1"/>
</dbReference>
<evidence type="ECO:0000256" key="2">
    <source>
        <dbReference type="ARBA" id="ARBA00022692"/>
    </source>
</evidence>
<sequence>MTKISFSSLNYFLLSFIFILFHFPVKADQLTDFDRQQVHQQQSEDKHLQQLMQPNANIRFEHALLPKQILPEQEQHCFSINHIELTEWQEKGEKISTHKLHNILHNTQKSIGLSLPQCLGIESIKIIIEQLQNQFIHQGYITTRIYLPDQDLSKGILKFTVVAGKIADIHWSDKSSTPRWKKGLLWSALPLKRGDLFNLRALEQGLENFKRVRSADVDIEIVPNEKANAVAGESDLYIRYQQNFPLRLSLGMSNGGNKNTGRLQTNTILSLDNPFSLNDLFYLNFNHSFKQKNDEKNKRYSKNISFGYSIPWRNWEFSTFFSNHHYYQTVFGFYTNYGYWGKSKNAKINAAYLLYRDTHYKAYLDLGLWRRQSQNFIDDMEIHSHKRHLAGWDLGLRQQIFFDNSILNFELHYKRGTGIWGAETVPTKALSRPKIISANLQYQQNFNVGTINGLISTDWQFQWNKSPLLIQDMMSIGGRYSVRGFSGELTLSGERGWIGRNEIAWKYKPNHQLYSAVDIGRVSGESQKQQKARVLIGTAIGARGQFSLLGELNYDLFIGKPLQKPKSFKADKNILGFSFSYQF</sequence>
<feature type="domain" description="Haemolysin activator HlyB C-terminal" evidence="4">
    <location>
        <begin position="232"/>
        <end position="544"/>
    </location>
</feature>